<dbReference type="SUPFAM" id="SSF48366">
    <property type="entry name" value="Ras GEF"/>
    <property type="match status" value="1"/>
</dbReference>
<dbReference type="InterPro" id="IPR000651">
    <property type="entry name" value="Ras-like_Gua-exchang_fac_N"/>
</dbReference>
<protein>
    <recommendedName>
        <fullName evidence="8">Ras-GEF domain-containing family member 1B</fullName>
    </recommendedName>
</protein>
<dbReference type="GO" id="GO:0005085">
    <property type="term" value="F:guanyl-nucleotide exchange factor activity"/>
    <property type="evidence" value="ECO:0007669"/>
    <property type="project" value="UniProtKB-KW"/>
</dbReference>
<evidence type="ECO:0000256" key="2">
    <source>
        <dbReference type="PROSITE-ProRule" id="PRU00168"/>
    </source>
</evidence>
<keyword evidence="1 2" id="KW-0344">Guanine-nucleotide releasing factor</keyword>
<dbReference type="GO" id="GO:0005886">
    <property type="term" value="C:plasma membrane"/>
    <property type="evidence" value="ECO:0007669"/>
    <property type="project" value="TreeGrafter"/>
</dbReference>
<dbReference type="Gene3D" id="1.20.870.10">
    <property type="entry name" value="Son of sevenless (SoS) protein Chain: S domain 1"/>
    <property type="match status" value="1"/>
</dbReference>
<evidence type="ECO:0000313" key="6">
    <source>
        <dbReference type="EMBL" id="KAK5640622.1"/>
    </source>
</evidence>
<dbReference type="SMART" id="SM00147">
    <property type="entry name" value="RasGEF"/>
    <property type="match status" value="1"/>
</dbReference>
<dbReference type="Gene3D" id="1.10.840.10">
    <property type="entry name" value="Ras guanine-nucleotide exchange factors catalytic domain"/>
    <property type="match status" value="1"/>
</dbReference>
<dbReference type="PROSITE" id="PS00720">
    <property type="entry name" value="RASGEF"/>
    <property type="match status" value="1"/>
</dbReference>
<evidence type="ECO:0008006" key="8">
    <source>
        <dbReference type="Google" id="ProtNLM"/>
    </source>
</evidence>
<feature type="region of interest" description="Disordered" evidence="3">
    <location>
        <begin position="1"/>
        <end position="21"/>
    </location>
</feature>
<feature type="region of interest" description="Disordered" evidence="3">
    <location>
        <begin position="138"/>
        <end position="174"/>
    </location>
</feature>
<dbReference type="Pfam" id="PF00618">
    <property type="entry name" value="RasGEF_N"/>
    <property type="match status" value="1"/>
</dbReference>
<dbReference type="Proteomes" id="UP001329430">
    <property type="component" value="Chromosome 8"/>
</dbReference>
<keyword evidence="7" id="KW-1185">Reference proteome</keyword>
<feature type="compositionally biased region" description="Polar residues" evidence="3">
    <location>
        <begin position="327"/>
        <end position="338"/>
    </location>
</feature>
<feature type="domain" description="N-terminal Ras-GEF" evidence="5">
    <location>
        <begin position="367"/>
        <end position="498"/>
    </location>
</feature>
<evidence type="ECO:0000256" key="3">
    <source>
        <dbReference type="SAM" id="MobiDB-lite"/>
    </source>
</evidence>
<feature type="compositionally biased region" description="Polar residues" evidence="3">
    <location>
        <begin position="151"/>
        <end position="166"/>
    </location>
</feature>
<dbReference type="InterPro" id="IPR001895">
    <property type="entry name" value="RASGEF_cat_dom"/>
</dbReference>
<dbReference type="InterPro" id="IPR019804">
    <property type="entry name" value="Ras_G-nucl-exch_fac_CS"/>
</dbReference>
<dbReference type="InterPro" id="IPR023578">
    <property type="entry name" value="Ras_GEF_dom_sf"/>
</dbReference>
<dbReference type="AlphaFoldDB" id="A0AAN7ZEL7"/>
<gene>
    <name evidence="6" type="ORF">RI129_011433</name>
</gene>
<organism evidence="6 7">
    <name type="scientific">Pyrocoelia pectoralis</name>
    <dbReference type="NCBI Taxonomy" id="417401"/>
    <lineage>
        <taxon>Eukaryota</taxon>
        <taxon>Metazoa</taxon>
        <taxon>Ecdysozoa</taxon>
        <taxon>Arthropoda</taxon>
        <taxon>Hexapoda</taxon>
        <taxon>Insecta</taxon>
        <taxon>Pterygota</taxon>
        <taxon>Neoptera</taxon>
        <taxon>Endopterygota</taxon>
        <taxon>Coleoptera</taxon>
        <taxon>Polyphaga</taxon>
        <taxon>Elateriformia</taxon>
        <taxon>Elateroidea</taxon>
        <taxon>Lampyridae</taxon>
        <taxon>Lampyrinae</taxon>
        <taxon>Pyrocoelia</taxon>
    </lineage>
</organism>
<feature type="domain" description="Ras-GEF" evidence="4">
    <location>
        <begin position="526"/>
        <end position="772"/>
    </location>
</feature>
<name>A0AAN7ZEL7_9COLE</name>
<dbReference type="Pfam" id="PF00617">
    <property type="entry name" value="RasGEF"/>
    <property type="match status" value="1"/>
</dbReference>
<evidence type="ECO:0000313" key="7">
    <source>
        <dbReference type="Proteomes" id="UP001329430"/>
    </source>
</evidence>
<dbReference type="CDD" id="cd00155">
    <property type="entry name" value="RasGEF"/>
    <property type="match status" value="1"/>
</dbReference>
<reference evidence="6 7" key="1">
    <citation type="journal article" date="2024" name="Insects">
        <title>An Improved Chromosome-Level Genome Assembly of the Firefly Pyrocoelia pectoralis.</title>
        <authorList>
            <person name="Fu X."/>
            <person name="Meyer-Rochow V.B."/>
            <person name="Ballantyne L."/>
            <person name="Zhu X."/>
        </authorList>
    </citation>
    <scope>NUCLEOTIDE SEQUENCE [LARGE SCALE GENOMIC DNA]</scope>
    <source>
        <strain evidence="6">XCY_ONT2</strain>
    </source>
</reference>
<evidence type="ECO:0000259" key="4">
    <source>
        <dbReference type="PROSITE" id="PS50009"/>
    </source>
</evidence>
<dbReference type="PROSITE" id="PS50009">
    <property type="entry name" value="RASGEF_CAT"/>
    <property type="match status" value="1"/>
</dbReference>
<feature type="region of interest" description="Disordered" evidence="3">
    <location>
        <begin position="285"/>
        <end position="338"/>
    </location>
</feature>
<evidence type="ECO:0000259" key="5">
    <source>
        <dbReference type="PROSITE" id="PS50212"/>
    </source>
</evidence>
<dbReference type="EMBL" id="JAVRBK010000008">
    <property type="protein sequence ID" value="KAK5640622.1"/>
    <property type="molecule type" value="Genomic_DNA"/>
</dbReference>
<dbReference type="CDD" id="cd06224">
    <property type="entry name" value="REM"/>
    <property type="match status" value="1"/>
</dbReference>
<dbReference type="InterPro" id="IPR008937">
    <property type="entry name" value="Ras-like_GEF"/>
</dbReference>
<proteinExistence type="predicted"/>
<dbReference type="PANTHER" id="PTHR23113:SF356">
    <property type="entry name" value="FI05912P-RELATED"/>
    <property type="match status" value="1"/>
</dbReference>
<dbReference type="PANTHER" id="PTHR23113">
    <property type="entry name" value="GUANINE NUCLEOTIDE EXCHANGE FACTOR"/>
    <property type="match status" value="1"/>
</dbReference>
<comment type="caution">
    <text evidence="6">The sequence shown here is derived from an EMBL/GenBank/DDBJ whole genome shotgun (WGS) entry which is preliminary data.</text>
</comment>
<sequence length="791" mass="90364">MQDSSCKPKITGPKPVIASKPKYVPPINLKIQKNSQDETPRCKDYQIPKPLQLPETATFYTKSQSERPTTLCDNFHSPSTVCCSILSNVGNDCCRIIVNPNKKELNGKTMTKMESVDSTSSDSGGFKDFIQRDLSELKTHQRKSSHPELTEQISKSFTHQRQSSQPEESRPTHKPNFVVSAQALEQFLPQARTEDRYLPKVEKRPPLIPPSQFQNTTKKLEEFLTQRIEREKAGRKACLLDGENSGDVEQKMTLQKQIQQKLQADLKRTVKQIQEIQSTELRLPQNRKWSESNRSQPAIGLKHTPKSRPTIFGTVASDHTPKDCSNRRSLPQTPQTGKNFSTLYNGEAILENASIADTHHDNALVYRDGNLISGPLEALIQHMVPTDTYYPDRAYLFAFLLSSRLFIKPHDLLARVRNLCEVQQGLGNTGGTTQPGLYRFAEHLVQLLAEWTETFPYDFRDERVMQHVRTITQQCCCLSTSLRANVSSLLHNLLQRLTSLENYEKFLEEPQLPMDDGTDITDVCPKPDVLAQQLTHVELERLSYIGPEEFVQAFAKENPHIETSFKDMKKTHNLEQYVQWFNRLSYFVATQVIRHLKKKQRVRVVEYWIETGRECFNIGNFNSLMAIIAGLNMSPVSRLKKTWHKIQSGKFAILEHQMDPSSNFSSYRSTLKAAMWRSAGATDQRQRIVIPFFSLLVKDLYFLNQGCSNKLPNGHINFEKFWQLAKQVTEFMAWKQVACPFEKDSKIIAVLQRGPVLTENALALASFECEPPENNQEKERCKSLKAEGNAA</sequence>
<dbReference type="GO" id="GO:0007265">
    <property type="term" value="P:Ras protein signal transduction"/>
    <property type="evidence" value="ECO:0007669"/>
    <property type="project" value="TreeGrafter"/>
</dbReference>
<dbReference type="InterPro" id="IPR036964">
    <property type="entry name" value="RASGEF_cat_dom_sf"/>
</dbReference>
<feature type="compositionally biased region" description="Basic and acidic residues" evidence="3">
    <location>
        <begin position="138"/>
        <end position="149"/>
    </location>
</feature>
<accession>A0AAN7ZEL7</accession>
<dbReference type="PROSITE" id="PS50212">
    <property type="entry name" value="RASGEF_NTER"/>
    <property type="match status" value="1"/>
</dbReference>
<evidence type="ECO:0000256" key="1">
    <source>
        <dbReference type="ARBA" id="ARBA00022658"/>
    </source>
</evidence>